<proteinExistence type="predicted"/>
<accession>A0A558HX69</accession>
<gene>
    <name evidence="1" type="ORF">FQP86_01030</name>
</gene>
<name>A0A558HX69_9GAMM</name>
<organism evidence="1 2">
    <name type="scientific">Cobetia crustatorum</name>
    <dbReference type="NCBI Taxonomy" id="553385"/>
    <lineage>
        <taxon>Bacteria</taxon>
        <taxon>Pseudomonadati</taxon>
        <taxon>Pseudomonadota</taxon>
        <taxon>Gammaproteobacteria</taxon>
        <taxon>Oceanospirillales</taxon>
        <taxon>Halomonadaceae</taxon>
        <taxon>Cobetia</taxon>
    </lineage>
</organism>
<dbReference type="EMBL" id="VNFH01000001">
    <property type="protein sequence ID" value="TVU73689.1"/>
    <property type="molecule type" value="Genomic_DNA"/>
</dbReference>
<evidence type="ECO:0000313" key="1">
    <source>
        <dbReference type="EMBL" id="TVU73689.1"/>
    </source>
</evidence>
<comment type="caution">
    <text evidence="1">The sequence shown here is derived from an EMBL/GenBank/DDBJ whole genome shotgun (WGS) entry which is preliminary data.</text>
</comment>
<dbReference type="OrthoDB" id="9785445at2"/>
<dbReference type="RefSeq" id="WP_024950523.1">
    <property type="nucleotide sequence ID" value="NZ_CAWOWR010000001.1"/>
</dbReference>
<protein>
    <submittedName>
        <fullName evidence="1">Uncharacterized protein</fullName>
    </submittedName>
</protein>
<keyword evidence="2" id="KW-1185">Reference proteome</keyword>
<dbReference type="AlphaFoldDB" id="A0A558HX69"/>
<evidence type="ECO:0000313" key="2">
    <source>
        <dbReference type="Proteomes" id="UP000319941"/>
    </source>
</evidence>
<reference evidence="1 2" key="1">
    <citation type="submission" date="2019-07" db="EMBL/GenBank/DDBJ databases">
        <title>Diversity of Bacteria from Kongsfjorden, Arctic.</title>
        <authorList>
            <person name="Yu Y."/>
        </authorList>
    </citation>
    <scope>NUCLEOTIDE SEQUENCE [LARGE SCALE GENOMIC DNA]</scope>
    <source>
        <strain evidence="1 2">SM1923</strain>
    </source>
</reference>
<dbReference type="STRING" id="553385.GCA_000591415_00081"/>
<sequence length="204" mass="22584">MTYVMRQRLKLVALLGLLFAPLPLAWAMLNAQVGIPDGRVANGALLPAVAPLPEWSLRYIGEEQDASLVETGMPPQIARGADEERFWLSWPESEDSRQAEVQAERWWRLHRALGKEAPRLGRLVVAAQEFQHAQVPGEQRALGEWPVADLHSAATPESDATLPESLRLIDPQGRVVLAYGADVTPKAVLTDVRRLLKRNPAAPR</sequence>
<dbReference type="Proteomes" id="UP000319941">
    <property type="component" value="Unassembled WGS sequence"/>
</dbReference>